<dbReference type="Proteomes" id="UP000051008">
    <property type="component" value="Unassembled WGS sequence"/>
</dbReference>
<evidence type="ECO:0000313" key="2">
    <source>
        <dbReference type="Proteomes" id="UP000051008"/>
    </source>
</evidence>
<dbReference type="AlphaFoldDB" id="A0A0R2A7Q0"/>
<name>A0A0R2A7Q0_9LACO</name>
<keyword evidence="2" id="KW-1185">Reference proteome</keyword>
<gene>
    <name evidence="1" type="ORF">FC14_GL000956</name>
</gene>
<sequence>MEKQEIVKFKLTLKRKPKAKNRTNKLRLATEIKLAKVKISLYHGADVELMNDIWELVKKHAG</sequence>
<dbReference type="EMBL" id="AYYP01000070">
    <property type="protein sequence ID" value="KRM63133.1"/>
    <property type="molecule type" value="Genomic_DNA"/>
</dbReference>
<protein>
    <submittedName>
        <fullName evidence="1">Uncharacterized protein</fullName>
    </submittedName>
</protein>
<dbReference type="RefSeq" id="WP_056977521.1">
    <property type="nucleotide sequence ID" value="NZ_AYYP01000070.1"/>
</dbReference>
<reference evidence="1 2" key="1">
    <citation type="journal article" date="2015" name="Genome Announc.">
        <title>Expanding the biotechnology potential of lactobacilli through comparative genomics of 213 strains and associated genera.</title>
        <authorList>
            <person name="Sun Z."/>
            <person name="Harris H.M."/>
            <person name="McCann A."/>
            <person name="Guo C."/>
            <person name="Argimon S."/>
            <person name="Zhang W."/>
            <person name="Yang X."/>
            <person name="Jeffery I.B."/>
            <person name="Cooney J.C."/>
            <person name="Kagawa T.F."/>
            <person name="Liu W."/>
            <person name="Song Y."/>
            <person name="Salvetti E."/>
            <person name="Wrobel A."/>
            <person name="Rasinkangas P."/>
            <person name="Parkhill J."/>
            <person name="Rea M.C."/>
            <person name="O'Sullivan O."/>
            <person name="Ritari J."/>
            <person name="Douillard F.P."/>
            <person name="Paul Ross R."/>
            <person name="Yang R."/>
            <person name="Briner A.E."/>
            <person name="Felis G.E."/>
            <person name="de Vos W.M."/>
            <person name="Barrangou R."/>
            <person name="Klaenhammer T.R."/>
            <person name="Caufield P.W."/>
            <person name="Cui Y."/>
            <person name="Zhang H."/>
            <person name="O'Toole P.W."/>
        </authorList>
    </citation>
    <scope>NUCLEOTIDE SEQUENCE [LARGE SCALE GENOMIC DNA]</scope>
    <source>
        <strain evidence="1 2">DSM 20509</strain>
    </source>
</reference>
<comment type="caution">
    <text evidence="1">The sequence shown here is derived from an EMBL/GenBank/DDBJ whole genome shotgun (WGS) entry which is preliminary data.</text>
</comment>
<dbReference type="PATRIC" id="fig|1423718.3.peg.1004"/>
<dbReference type="OrthoDB" id="2333244at2"/>
<organism evidence="1 2">
    <name type="scientific">Ligilactobacillus agilis DSM 20509</name>
    <dbReference type="NCBI Taxonomy" id="1423718"/>
    <lineage>
        <taxon>Bacteria</taxon>
        <taxon>Bacillati</taxon>
        <taxon>Bacillota</taxon>
        <taxon>Bacilli</taxon>
        <taxon>Lactobacillales</taxon>
        <taxon>Lactobacillaceae</taxon>
        <taxon>Ligilactobacillus</taxon>
    </lineage>
</organism>
<proteinExistence type="predicted"/>
<evidence type="ECO:0000313" key="1">
    <source>
        <dbReference type="EMBL" id="KRM63133.1"/>
    </source>
</evidence>
<accession>A0A0R2A7Q0</accession>